<dbReference type="SUPFAM" id="SSF52218">
    <property type="entry name" value="Flavoproteins"/>
    <property type="match status" value="1"/>
</dbReference>
<dbReference type="Pfam" id="PF03358">
    <property type="entry name" value="FMN_red"/>
    <property type="match status" value="1"/>
</dbReference>
<dbReference type="GO" id="GO:0003955">
    <property type="term" value="F:NAD(P)H dehydrogenase (quinone) activity"/>
    <property type="evidence" value="ECO:0007669"/>
    <property type="project" value="UniProtKB-EC"/>
</dbReference>
<dbReference type="PANTHER" id="PTHR30543">
    <property type="entry name" value="CHROMATE REDUCTASE"/>
    <property type="match status" value="1"/>
</dbReference>
<dbReference type="EMBL" id="CADIKM010000003">
    <property type="protein sequence ID" value="CAB3779486.1"/>
    <property type="molecule type" value="Genomic_DNA"/>
</dbReference>
<evidence type="ECO:0000259" key="1">
    <source>
        <dbReference type="Pfam" id="PF03358"/>
    </source>
</evidence>
<dbReference type="GO" id="GO:0005829">
    <property type="term" value="C:cytosol"/>
    <property type="evidence" value="ECO:0007669"/>
    <property type="project" value="TreeGrafter"/>
</dbReference>
<reference evidence="2 3" key="1">
    <citation type="submission" date="2020-04" db="EMBL/GenBank/DDBJ databases">
        <authorList>
            <person name="De Canck E."/>
        </authorList>
    </citation>
    <scope>NUCLEOTIDE SEQUENCE [LARGE SCALE GENOMIC DNA]</scope>
    <source>
        <strain evidence="2 3">LMG 28138</strain>
    </source>
</reference>
<organism evidence="2 3">
    <name type="scientific">Pararobbsia alpina</name>
    <dbReference type="NCBI Taxonomy" id="621374"/>
    <lineage>
        <taxon>Bacteria</taxon>
        <taxon>Pseudomonadati</taxon>
        <taxon>Pseudomonadota</taxon>
        <taxon>Betaproteobacteria</taxon>
        <taxon>Burkholderiales</taxon>
        <taxon>Burkholderiaceae</taxon>
        <taxon>Pararobbsia</taxon>
    </lineage>
</organism>
<dbReference type="EC" id="1.6.5.2" evidence="2"/>
<dbReference type="Proteomes" id="UP000494115">
    <property type="component" value="Unassembled WGS sequence"/>
</dbReference>
<dbReference type="InterPro" id="IPR005025">
    <property type="entry name" value="FMN_Rdtase-like_dom"/>
</dbReference>
<dbReference type="AlphaFoldDB" id="A0A6S7B4V0"/>
<sequence>MSQTQDRLTVPVLLGSVRRDRQGIRAARLVVDALEQRGHEAVLVDPMELDLPLLDRMYKEHPKGSAPEALERLATLYRRADGFLIVSGEYNNSMPAALKNLLDHFLEEYYWRPSGIVCYSQGQFGGVRAAMQLRMTLAELGMSSVPSLMPIPRIQHAIDAHGKPTADWVERTLNRFLDEFFWYARALKRQRAEGTPY</sequence>
<gene>
    <name evidence="2" type="primary">chrR</name>
    <name evidence="2" type="ORF">LMG28138_00827</name>
</gene>
<evidence type="ECO:0000313" key="2">
    <source>
        <dbReference type="EMBL" id="CAB3779486.1"/>
    </source>
</evidence>
<dbReference type="PANTHER" id="PTHR30543:SF21">
    <property type="entry name" value="NAD(P)H-DEPENDENT FMN REDUCTASE LOT6"/>
    <property type="match status" value="1"/>
</dbReference>
<accession>A0A6S7B4V0</accession>
<name>A0A6S7B4V0_9BURK</name>
<evidence type="ECO:0000313" key="3">
    <source>
        <dbReference type="Proteomes" id="UP000494115"/>
    </source>
</evidence>
<protein>
    <submittedName>
        <fullName evidence="2">Quinone reductase</fullName>
        <ecNumber evidence="2">1.6.5.2</ecNumber>
    </submittedName>
</protein>
<proteinExistence type="predicted"/>
<dbReference type="InterPro" id="IPR050712">
    <property type="entry name" value="NAD(P)H-dep_reductase"/>
</dbReference>
<keyword evidence="2" id="KW-0560">Oxidoreductase</keyword>
<dbReference type="GO" id="GO:0010181">
    <property type="term" value="F:FMN binding"/>
    <property type="evidence" value="ECO:0007669"/>
    <property type="project" value="TreeGrafter"/>
</dbReference>
<feature type="domain" description="NADPH-dependent FMN reductase-like" evidence="1">
    <location>
        <begin position="10"/>
        <end position="148"/>
    </location>
</feature>
<dbReference type="RefSeq" id="WP_175103384.1">
    <property type="nucleotide sequence ID" value="NZ_CADIKM010000003.1"/>
</dbReference>
<keyword evidence="3" id="KW-1185">Reference proteome</keyword>
<dbReference type="Gene3D" id="3.40.50.360">
    <property type="match status" value="1"/>
</dbReference>
<dbReference type="InterPro" id="IPR029039">
    <property type="entry name" value="Flavoprotein-like_sf"/>
</dbReference>